<dbReference type="Proteomes" id="UP000612055">
    <property type="component" value="Unassembled WGS sequence"/>
</dbReference>
<evidence type="ECO:0000313" key="1">
    <source>
        <dbReference type="EMBL" id="KAG2485080.1"/>
    </source>
</evidence>
<dbReference type="AlphaFoldDB" id="A0A836BQF2"/>
<comment type="caution">
    <text evidence="1">The sequence shown here is derived from an EMBL/GenBank/DDBJ whole genome shotgun (WGS) entry which is preliminary data.</text>
</comment>
<gene>
    <name evidence="1" type="ORF">HYH03_016177</name>
</gene>
<evidence type="ECO:0000313" key="2">
    <source>
        <dbReference type="Proteomes" id="UP000612055"/>
    </source>
</evidence>
<keyword evidence="2" id="KW-1185">Reference proteome</keyword>
<sequence length="111" mass="11838">MERKDASLVAITAAAGATGLQAPAPQQASLPVYRPAVARNGRLGKWVVRSAQHPANTAVLLTAALAAQEAYLERVAEAAREARARAVRLRNSLFPAIKFAATPYEPIRAQH</sequence>
<organism evidence="1 2">
    <name type="scientific">Edaphochlamys debaryana</name>
    <dbReference type="NCBI Taxonomy" id="47281"/>
    <lineage>
        <taxon>Eukaryota</taxon>
        <taxon>Viridiplantae</taxon>
        <taxon>Chlorophyta</taxon>
        <taxon>core chlorophytes</taxon>
        <taxon>Chlorophyceae</taxon>
        <taxon>CS clade</taxon>
        <taxon>Chlamydomonadales</taxon>
        <taxon>Chlamydomonadales incertae sedis</taxon>
        <taxon>Edaphochlamys</taxon>
    </lineage>
</organism>
<protein>
    <submittedName>
        <fullName evidence="1">Uncharacterized protein</fullName>
    </submittedName>
</protein>
<dbReference type="EMBL" id="JAEHOE010000136">
    <property type="protein sequence ID" value="KAG2485080.1"/>
    <property type="molecule type" value="Genomic_DNA"/>
</dbReference>
<reference evidence="1" key="1">
    <citation type="journal article" date="2020" name="bioRxiv">
        <title>Comparative genomics of Chlamydomonas.</title>
        <authorList>
            <person name="Craig R.J."/>
            <person name="Hasan A.R."/>
            <person name="Ness R.W."/>
            <person name="Keightley P.D."/>
        </authorList>
    </citation>
    <scope>NUCLEOTIDE SEQUENCE</scope>
    <source>
        <strain evidence="1">CCAP 11/70</strain>
    </source>
</reference>
<name>A0A836BQF2_9CHLO</name>
<accession>A0A836BQF2</accession>
<proteinExistence type="predicted"/>